<evidence type="ECO:0000256" key="2">
    <source>
        <dbReference type="ARBA" id="ARBA00022730"/>
    </source>
</evidence>
<dbReference type="HAMAP" id="MF_01309_B">
    <property type="entry name" value="Ribosomal_uS3_B"/>
    <property type="match status" value="1"/>
</dbReference>
<dbReference type="GO" id="GO:0003729">
    <property type="term" value="F:mRNA binding"/>
    <property type="evidence" value="ECO:0007669"/>
    <property type="project" value="UniProtKB-UniRule"/>
</dbReference>
<evidence type="ECO:0000313" key="13">
    <source>
        <dbReference type="Proteomes" id="UP000025229"/>
    </source>
</evidence>
<reference evidence="11 13" key="1">
    <citation type="submission" date="2014-03" db="EMBL/GenBank/DDBJ databases">
        <title>Complete genome sequence of the Radio-Resistant Rubrobacter radiotolerans RSPS-4.</title>
        <authorList>
            <person name="Egas C.C."/>
            <person name="Barroso C.C."/>
            <person name="Froufe H.J.C."/>
            <person name="Pacheco J.J."/>
            <person name="Albuquerque L.L."/>
            <person name="da Costa M.M.S."/>
        </authorList>
    </citation>
    <scope>NUCLEOTIDE SEQUENCE [LARGE SCALE GENOMIC DNA]</scope>
    <source>
        <strain evidence="11 13">RSPS-4</strain>
    </source>
</reference>
<name>A0A023X5E2_RUBRA</name>
<keyword evidence="2 8" id="KW-0699">rRNA-binding</keyword>
<dbReference type="SMART" id="SM00322">
    <property type="entry name" value="KH"/>
    <property type="match status" value="1"/>
</dbReference>
<dbReference type="InterPro" id="IPR005704">
    <property type="entry name" value="Ribosomal_uS3_bac-typ"/>
</dbReference>
<reference evidence="12" key="2">
    <citation type="submission" date="2023-11" db="EMBL/GenBank/DDBJ databases">
        <title>MicrobeMod: A computational toolkit for identifying prokaryotic methylation and restriction-modification with nanopore sequencing.</title>
        <authorList>
            <person name="Crits-Christoph A."/>
            <person name="Kang S.C."/>
            <person name="Lee H."/>
            <person name="Ostrov N."/>
        </authorList>
    </citation>
    <scope>NUCLEOTIDE SEQUENCE</scope>
    <source>
        <strain evidence="12">ATCC 51242</strain>
    </source>
</reference>
<evidence type="ECO:0000256" key="1">
    <source>
        <dbReference type="ARBA" id="ARBA00010761"/>
    </source>
</evidence>
<keyword evidence="5 8" id="KW-0687">Ribonucleoprotein</keyword>
<dbReference type="PANTHER" id="PTHR11760">
    <property type="entry name" value="30S/40S RIBOSOMAL PROTEIN S3"/>
    <property type="match status" value="1"/>
</dbReference>
<keyword evidence="4 8" id="KW-0689">Ribosomal protein</keyword>
<dbReference type="RefSeq" id="WP_038682335.1">
    <property type="nucleotide sequence ID" value="NZ_CP007514.1"/>
</dbReference>
<evidence type="ECO:0000256" key="4">
    <source>
        <dbReference type="ARBA" id="ARBA00022980"/>
    </source>
</evidence>
<dbReference type="InterPro" id="IPR015946">
    <property type="entry name" value="KH_dom-like_a/b"/>
</dbReference>
<dbReference type="GO" id="GO:0022627">
    <property type="term" value="C:cytosolic small ribosomal subunit"/>
    <property type="evidence" value="ECO:0007669"/>
    <property type="project" value="TreeGrafter"/>
</dbReference>
<dbReference type="eggNOG" id="COG0092">
    <property type="taxonomic scope" value="Bacteria"/>
</dbReference>
<accession>A0A023X5E2</accession>
<evidence type="ECO:0000259" key="10">
    <source>
        <dbReference type="PROSITE" id="PS50823"/>
    </source>
</evidence>
<organism evidence="11 13">
    <name type="scientific">Rubrobacter radiotolerans</name>
    <name type="common">Arthrobacter radiotolerans</name>
    <dbReference type="NCBI Taxonomy" id="42256"/>
    <lineage>
        <taxon>Bacteria</taxon>
        <taxon>Bacillati</taxon>
        <taxon>Actinomycetota</taxon>
        <taxon>Rubrobacteria</taxon>
        <taxon>Rubrobacterales</taxon>
        <taxon>Rubrobacteraceae</taxon>
        <taxon>Rubrobacter</taxon>
    </lineage>
</organism>
<comment type="similarity">
    <text evidence="1 8 9">Belongs to the universal ribosomal protein uS3 family.</text>
</comment>
<comment type="subunit">
    <text evidence="8">Part of the 30S ribosomal subunit. Forms a tight complex with proteins S10 and S14.</text>
</comment>
<dbReference type="EMBL" id="JAWXXX010000001">
    <property type="protein sequence ID" value="MDX5894623.1"/>
    <property type="molecule type" value="Genomic_DNA"/>
</dbReference>
<dbReference type="InterPro" id="IPR036419">
    <property type="entry name" value="Ribosomal_S3_C_sf"/>
</dbReference>
<sequence length="222" mass="24481">MGQKVHPEGFRLGVKRKGEKVDYKSAWYSDRDFAELLGEDLRVREHIEKKLSRAGIADVQIKKAAEQGEIVIDIHTARPGIVIGKGGSEVDALRGELEKITKKKVQVNVREVSRPELNAALVAESIAEQLAGRAAFRRTMKRALTSAMRSGAKGARIQCGGRLGGIEMSRQETISEGQVPLHTLDADIQYGFREAKTQMGQIGVKVWINHGVADDTPEAMRR</sequence>
<comment type="function">
    <text evidence="6 8">Binds the lower part of the 30S subunit head. Binds mRNA in the 70S ribosome, positioning it for translation.</text>
</comment>
<dbReference type="Pfam" id="PF00189">
    <property type="entry name" value="Ribosomal_S3_C"/>
    <property type="match status" value="1"/>
</dbReference>
<evidence type="ECO:0000256" key="7">
    <source>
        <dbReference type="ARBA" id="ARBA00035257"/>
    </source>
</evidence>
<dbReference type="SUPFAM" id="SSF54814">
    <property type="entry name" value="Prokaryotic type KH domain (KH-domain type II)"/>
    <property type="match status" value="1"/>
</dbReference>
<keyword evidence="3 8" id="KW-0694">RNA-binding</keyword>
<dbReference type="CDD" id="cd02412">
    <property type="entry name" value="KH-II_30S_S3"/>
    <property type="match status" value="1"/>
</dbReference>
<dbReference type="GO" id="GO:0019843">
    <property type="term" value="F:rRNA binding"/>
    <property type="evidence" value="ECO:0007669"/>
    <property type="project" value="UniProtKB-UniRule"/>
</dbReference>
<dbReference type="InterPro" id="IPR057258">
    <property type="entry name" value="Ribosomal_uS3"/>
</dbReference>
<dbReference type="KEGG" id="rrd:RradSPS_1937"/>
<gene>
    <name evidence="8 12" type="primary">rpsC</name>
    <name evidence="11" type="ORF">RradSPS_1937</name>
    <name evidence="12" type="ORF">SIL72_11360</name>
</gene>
<dbReference type="PATRIC" id="fig|42256.3.peg.1969"/>
<evidence type="ECO:0000256" key="8">
    <source>
        <dbReference type="HAMAP-Rule" id="MF_01309"/>
    </source>
</evidence>
<dbReference type="NCBIfam" id="TIGR01009">
    <property type="entry name" value="rpsC_bact"/>
    <property type="match status" value="1"/>
</dbReference>
<feature type="domain" description="KH type-2" evidence="10">
    <location>
        <begin position="43"/>
        <end position="113"/>
    </location>
</feature>
<dbReference type="OrthoDB" id="9806396at2"/>
<dbReference type="Proteomes" id="UP001281130">
    <property type="component" value="Unassembled WGS sequence"/>
</dbReference>
<dbReference type="PROSITE" id="PS50823">
    <property type="entry name" value="KH_TYPE_2"/>
    <property type="match status" value="1"/>
</dbReference>
<dbReference type="GO" id="GO:0006412">
    <property type="term" value="P:translation"/>
    <property type="evidence" value="ECO:0007669"/>
    <property type="project" value="UniProtKB-UniRule"/>
</dbReference>
<evidence type="ECO:0000256" key="6">
    <source>
        <dbReference type="ARBA" id="ARBA00024998"/>
    </source>
</evidence>
<dbReference type="SUPFAM" id="SSF54821">
    <property type="entry name" value="Ribosomal protein S3 C-terminal domain"/>
    <property type="match status" value="1"/>
</dbReference>
<dbReference type="STRING" id="42256.RradSPS_1937"/>
<dbReference type="Gene3D" id="3.30.1140.32">
    <property type="entry name" value="Ribosomal protein S3, C-terminal domain"/>
    <property type="match status" value="1"/>
</dbReference>
<keyword evidence="13" id="KW-1185">Reference proteome</keyword>
<dbReference type="Gene3D" id="3.30.300.20">
    <property type="match status" value="1"/>
</dbReference>
<dbReference type="PANTHER" id="PTHR11760:SF19">
    <property type="entry name" value="SMALL RIBOSOMAL SUBUNIT PROTEIN US3C"/>
    <property type="match status" value="1"/>
</dbReference>
<dbReference type="InterPro" id="IPR018280">
    <property type="entry name" value="Ribosomal_uS3_CS"/>
</dbReference>
<evidence type="ECO:0000256" key="5">
    <source>
        <dbReference type="ARBA" id="ARBA00023274"/>
    </source>
</evidence>
<dbReference type="HOGENOM" id="CLU_058591_0_2_11"/>
<dbReference type="Pfam" id="PF07650">
    <property type="entry name" value="KH_2"/>
    <property type="match status" value="1"/>
</dbReference>
<dbReference type="InterPro" id="IPR004087">
    <property type="entry name" value="KH_dom"/>
</dbReference>
<evidence type="ECO:0000256" key="3">
    <source>
        <dbReference type="ARBA" id="ARBA00022884"/>
    </source>
</evidence>
<proteinExistence type="inferred from homology"/>
<dbReference type="PROSITE" id="PS00548">
    <property type="entry name" value="RIBOSOMAL_S3"/>
    <property type="match status" value="1"/>
</dbReference>
<dbReference type="InterPro" id="IPR009019">
    <property type="entry name" value="KH_sf_prok-type"/>
</dbReference>
<evidence type="ECO:0000313" key="11">
    <source>
        <dbReference type="EMBL" id="AHY47220.1"/>
    </source>
</evidence>
<protein>
    <recommendedName>
        <fullName evidence="7 8">Small ribosomal subunit protein uS3</fullName>
    </recommendedName>
</protein>
<dbReference type="FunFam" id="3.30.300.20:FF:000001">
    <property type="entry name" value="30S ribosomal protein S3"/>
    <property type="match status" value="1"/>
</dbReference>
<evidence type="ECO:0000313" key="12">
    <source>
        <dbReference type="EMBL" id="MDX5894623.1"/>
    </source>
</evidence>
<dbReference type="AlphaFoldDB" id="A0A023X5E2"/>
<evidence type="ECO:0000256" key="9">
    <source>
        <dbReference type="RuleBase" id="RU003624"/>
    </source>
</evidence>
<dbReference type="EMBL" id="CP007514">
    <property type="protein sequence ID" value="AHY47220.1"/>
    <property type="molecule type" value="Genomic_DNA"/>
</dbReference>
<dbReference type="InterPro" id="IPR001351">
    <property type="entry name" value="Ribosomal_uS3_C"/>
</dbReference>
<dbReference type="InterPro" id="IPR004044">
    <property type="entry name" value="KH_dom_type_2"/>
</dbReference>
<dbReference type="Proteomes" id="UP000025229">
    <property type="component" value="Chromosome"/>
</dbReference>
<dbReference type="GO" id="GO:0003735">
    <property type="term" value="F:structural constituent of ribosome"/>
    <property type="evidence" value="ECO:0007669"/>
    <property type="project" value="InterPro"/>
</dbReference>